<dbReference type="AlphaFoldDB" id="A0A2J6R989"/>
<evidence type="ECO:0000313" key="3">
    <source>
        <dbReference type="Proteomes" id="UP000235786"/>
    </source>
</evidence>
<feature type="non-terminal residue" evidence="2">
    <location>
        <position position="372"/>
    </location>
</feature>
<dbReference type="PANTHER" id="PTHR33112">
    <property type="entry name" value="DOMAIN PROTEIN, PUTATIVE-RELATED"/>
    <property type="match status" value="1"/>
</dbReference>
<accession>A0A2J6R989</accession>
<dbReference type="PANTHER" id="PTHR33112:SF16">
    <property type="entry name" value="HETEROKARYON INCOMPATIBILITY DOMAIN-CONTAINING PROTEIN"/>
    <property type="match status" value="1"/>
</dbReference>
<dbReference type="Pfam" id="PF06985">
    <property type="entry name" value="HET"/>
    <property type="match status" value="1"/>
</dbReference>
<dbReference type="EMBL" id="KZ613953">
    <property type="protein sequence ID" value="PMD35056.1"/>
    <property type="molecule type" value="Genomic_DNA"/>
</dbReference>
<proteinExistence type="predicted"/>
<reference evidence="2 3" key="1">
    <citation type="submission" date="2016-04" db="EMBL/GenBank/DDBJ databases">
        <title>A degradative enzymes factory behind the ericoid mycorrhizal symbiosis.</title>
        <authorList>
            <consortium name="DOE Joint Genome Institute"/>
            <person name="Martino E."/>
            <person name="Morin E."/>
            <person name="Grelet G."/>
            <person name="Kuo A."/>
            <person name="Kohler A."/>
            <person name="Daghino S."/>
            <person name="Barry K."/>
            <person name="Choi C."/>
            <person name="Cichocki N."/>
            <person name="Clum A."/>
            <person name="Copeland A."/>
            <person name="Hainaut M."/>
            <person name="Haridas S."/>
            <person name="Labutti K."/>
            <person name="Lindquist E."/>
            <person name="Lipzen A."/>
            <person name="Khouja H.-R."/>
            <person name="Murat C."/>
            <person name="Ohm R."/>
            <person name="Olson A."/>
            <person name="Spatafora J."/>
            <person name="Veneault-Fourrey C."/>
            <person name="Henrissat B."/>
            <person name="Grigoriev I."/>
            <person name="Martin F."/>
            <person name="Perotto S."/>
        </authorList>
    </citation>
    <scope>NUCLEOTIDE SEQUENCE [LARGE SCALE GENOMIC DNA]</scope>
    <source>
        <strain evidence="2 3">F</strain>
    </source>
</reference>
<protein>
    <submittedName>
        <fullName evidence="2">HET-domain-containing protein</fullName>
    </submittedName>
</protein>
<dbReference type="InterPro" id="IPR010730">
    <property type="entry name" value="HET"/>
</dbReference>
<dbReference type="OrthoDB" id="5125733at2759"/>
<feature type="domain" description="Heterokaryon incompatibility" evidence="1">
    <location>
        <begin position="94"/>
        <end position="242"/>
    </location>
</feature>
<sequence length="372" mass="42508">LNQQRKLELEITTREDDPAAKHVFGRTINSDVEDQRTYLKVQEWLQTCTTQHTACLSHVHASGLRPTFLLDLSPSKVPTGTIRLHRVEGHHLGYAALSYCWGTDQPRATTKSNLEEYLYSIETFLLPQSIQDAVTVTQKLMLRYLWVDSLCIIQDSDEHKIHEIGRMESIYSNAYVTISAAYAETCNSGFLGVREFPKLSFDMPFCAESGEVGRITVTPDSDDLDYRLPPAPIDARAWTFQESFMSPRMLIFSKYQLFWVCGEEWGKDGGKGTRKQYLQNELSSRVMRTPETSDWPKIIKDFSSRRLTNSFDKLPALSSIASYFARHTNDIYLAGLWASALLEQLCWTSDCEIRPPTWRAPSWSFMSVDGNI</sequence>
<evidence type="ECO:0000259" key="1">
    <source>
        <dbReference type="Pfam" id="PF06985"/>
    </source>
</evidence>
<evidence type="ECO:0000313" key="2">
    <source>
        <dbReference type="EMBL" id="PMD35056.1"/>
    </source>
</evidence>
<name>A0A2J6R989_HYAVF</name>
<gene>
    <name evidence="2" type="ORF">L207DRAFT_604332</name>
</gene>
<organism evidence="2 3">
    <name type="scientific">Hyaloscypha variabilis (strain UAMH 11265 / GT02V1 / F)</name>
    <name type="common">Meliniomyces variabilis</name>
    <dbReference type="NCBI Taxonomy" id="1149755"/>
    <lineage>
        <taxon>Eukaryota</taxon>
        <taxon>Fungi</taxon>
        <taxon>Dikarya</taxon>
        <taxon>Ascomycota</taxon>
        <taxon>Pezizomycotina</taxon>
        <taxon>Leotiomycetes</taxon>
        <taxon>Helotiales</taxon>
        <taxon>Hyaloscyphaceae</taxon>
        <taxon>Hyaloscypha</taxon>
        <taxon>Hyaloscypha variabilis</taxon>
    </lineage>
</organism>
<feature type="non-terminal residue" evidence="2">
    <location>
        <position position="1"/>
    </location>
</feature>
<dbReference type="Proteomes" id="UP000235786">
    <property type="component" value="Unassembled WGS sequence"/>
</dbReference>
<keyword evidence="3" id="KW-1185">Reference proteome</keyword>